<dbReference type="Gene3D" id="1.10.10.770">
    <property type="match status" value="1"/>
</dbReference>
<dbReference type="HAMAP" id="MF_00177">
    <property type="entry name" value="Lys_tRNA_synth_class1"/>
    <property type="match status" value="1"/>
</dbReference>
<keyword evidence="6 10" id="KW-0067">ATP-binding</keyword>
<dbReference type="GO" id="GO:0006430">
    <property type="term" value="P:lysyl-tRNA aminoacylation"/>
    <property type="evidence" value="ECO:0007669"/>
    <property type="project" value="UniProtKB-UniRule"/>
</dbReference>
<organism evidence="12 13">
    <name type="scientific">Actinomadura rubteroloni</name>
    <dbReference type="NCBI Taxonomy" id="1926885"/>
    <lineage>
        <taxon>Bacteria</taxon>
        <taxon>Bacillati</taxon>
        <taxon>Actinomycetota</taxon>
        <taxon>Actinomycetes</taxon>
        <taxon>Streptosporangiales</taxon>
        <taxon>Thermomonosporaceae</taxon>
        <taxon>Actinomadura</taxon>
    </lineage>
</organism>
<feature type="compositionally biased region" description="Polar residues" evidence="11">
    <location>
        <begin position="8"/>
        <end position="22"/>
    </location>
</feature>
<evidence type="ECO:0000256" key="11">
    <source>
        <dbReference type="SAM" id="MobiDB-lite"/>
    </source>
</evidence>
<feature type="region of interest" description="Disordered" evidence="11">
    <location>
        <begin position="1"/>
        <end position="24"/>
    </location>
</feature>
<dbReference type="SUPFAM" id="SSF52374">
    <property type="entry name" value="Nucleotidylyl transferase"/>
    <property type="match status" value="1"/>
</dbReference>
<keyword evidence="3 10" id="KW-0963">Cytoplasm</keyword>
<comment type="catalytic activity">
    <reaction evidence="9 10">
        <text>tRNA(Lys) + L-lysine + ATP = L-lysyl-tRNA(Lys) + AMP + diphosphate</text>
        <dbReference type="Rhea" id="RHEA:20792"/>
        <dbReference type="Rhea" id="RHEA-COMP:9696"/>
        <dbReference type="Rhea" id="RHEA-COMP:9697"/>
        <dbReference type="ChEBI" id="CHEBI:30616"/>
        <dbReference type="ChEBI" id="CHEBI:32551"/>
        <dbReference type="ChEBI" id="CHEBI:33019"/>
        <dbReference type="ChEBI" id="CHEBI:78442"/>
        <dbReference type="ChEBI" id="CHEBI:78529"/>
        <dbReference type="ChEBI" id="CHEBI:456215"/>
        <dbReference type="EC" id="6.1.1.6"/>
    </reaction>
</comment>
<evidence type="ECO:0000256" key="5">
    <source>
        <dbReference type="ARBA" id="ARBA00022741"/>
    </source>
</evidence>
<dbReference type="InterPro" id="IPR002904">
    <property type="entry name" value="Lys-tRNA-ligase"/>
</dbReference>
<reference evidence="12 13" key="1">
    <citation type="journal article" date="2017" name="Chemistry">
        <title>Isolation, Biosynthesis and Chemical Modifications of Rubterolones A-F: Rare Tropolone Alkaloids from Actinomadura sp. 5-2.</title>
        <authorList>
            <person name="Guo H."/>
            <person name="Benndorf R."/>
            <person name="Leichnitz D."/>
            <person name="Klassen J.L."/>
            <person name="Vollmers J."/>
            <person name="Gorls H."/>
            <person name="Steinacker M."/>
            <person name="Weigel C."/>
            <person name="Dahse H.M."/>
            <person name="Kaster A.K."/>
            <person name="de Beer Z.W."/>
            <person name="Poulsen M."/>
            <person name="Beemelmanns C."/>
        </authorList>
    </citation>
    <scope>NUCLEOTIDE SEQUENCE [LARGE SCALE GENOMIC DNA]</scope>
    <source>
        <strain evidence="12 13">5-2</strain>
    </source>
</reference>
<protein>
    <recommendedName>
        <fullName evidence="10">Lysine--tRNA ligase</fullName>
        <ecNumber evidence="10">6.1.1.6</ecNumber>
    </recommendedName>
    <alternativeName>
        <fullName evidence="10">Lysyl-tRNA synthetase</fullName>
        <shortName evidence="10">LysRS</shortName>
    </alternativeName>
</protein>
<evidence type="ECO:0000256" key="2">
    <source>
        <dbReference type="ARBA" id="ARBA00005594"/>
    </source>
</evidence>
<evidence type="ECO:0000256" key="7">
    <source>
        <dbReference type="ARBA" id="ARBA00022917"/>
    </source>
</evidence>
<dbReference type="InterPro" id="IPR020751">
    <property type="entry name" value="aa-tRNA-synth_I_codon-bd_sub2"/>
</dbReference>
<dbReference type="InterPro" id="IPR014729">
    <property type="entry name" value="Rossmann-like_a/b/a_fold"/>
</dbReference>
<dbReference type="RefSeq" id="WP_103561437.1">
    <property type="nucleotide sequence ID" value="NZ_MTBP01000001.1"/>
</dbReference>
<dbReference type="NCBIfam" id="TIGR00467">
    <property type="entry name" value="lysS_arch"/>
    <property type="match status" value="1"/>
</dbReference>
<feature type="short sequence motif" description="'HIGH' region" evidence="10">
    <location>
        <begin position="22"/>
        <end position="30"/>
    </location>
</feature>
<keyword evidence="5 10" id="KW-0547">Nucleotide-binding</keyword>
<name>A0A2P4UN48_9ACTN</name>
<evidence type="ECO:0000256" key="6">
    <source>
        <dbReference type="ARBA" id="ARBA00022840"/>
    </source>
</evidence>
<evidence type="ECO:0000256" key="3">
    <source>
        <dbReference type="ARBA" id="ARBA00022490"/>
    </source>
</evidence>
<dbReference type="EMBL" id="MTBP01000001">
    <property type="protein sequence ID" value="POM26472.1"/>
    <property type="molecule type" value="Genomic_DNA"/>
</dbReference>
<comment type="caution">
    <text evidence="12">The sequence shown here is derived from an EMBL/GenBank/DDBJ whole genome shotgun (WGS) entry which is preliminary data.</text>
</comment>
<accession>A0A2P4UN48</accession>
<dbReference type="Gene3D" id="3.40.50.620">
    <property type="entry name" value="HUPs"/>
    <property type="match status" value="2"/>
</dbReference>
<dbReference type="Gene3D" id="1.10.10.350">
    <property type="match status" value="1"/>
</dbReference>
<dbReference type="AlphaFoldDB" id="A0A2P4UN48"/>
<comment type="similarity">
    <text evidence="2 10">Belongs to the class-I aminoacyl-tRNA synthetase family.</text>
</comment>
<evidence type="ECO:0000256" key="1">
    <source>
        <dbReference type="ARBA" id="ARBA00004496"/>
    </source>
</evidence>
<evidence type="ECO:0000256" key="4">
    <source>
        <dbReference type="ARBA" id="ARBA00022598"/>
    </source>
</evidence>
<sequence>MWFDELAENSTDPQLVNDSKTPSGPVHVGSLRGVLIHDAVFRALRDRGIPARYTFGVDDYDPLDELPPVGAEELRPHLGKPLCDVPPPAGSPFADLAEHHISGFFDVFAELGVAAETYRVRDLYRSGTFDVEIDAILRNSSTVRRVYREVAGARRDDDWFPFQVICERCGRVGTTRVDGFTGDKVSYQCVPDLVTWATGCGNRGKVSPFSGRGKLPWKLEWVAKWNRFDITIEGAGKDHNTKGGSRSVAVRCLQEIFGKEPPVNIPYEFFLVKGAKMSSSRGVGVSARKMADLLAPELLRFLMVRSLPRRPVDFAPEYEKIVRLYDDFDRARARAAKPREHPQEARLTAIAEVKGTSPVYFAPPFDVVVGLVQFPHVDPVASATRMKGEPLTELELERLAARLASARFFLEHFAAESDRLKIQRDLPAAVRDLDAAQRVFLRQLADDLGRTDWSPEAVQTQIFGTARLVPIAQPAAFAAIYIALFAKDRGPKAGNILAFLDREWVCQRFASVPDARRFDFLAASSTPIEDVETWLAERAEHIIAVSARAEFICRSATPVPGASDFVRALGVLELTVTTVDGRVHLRRCALQTTEGYGATIAREKADFLEAAGDTVSSFGALTGHSVVLRVVET</sequence>
<feature type="short sequence motif" description="'KMSKS' region" evidence="10">
    <location>
        <begin position="276"/>
        <end position="280"/>
    </location>
</feature>
<evidence type="ECO:0000256" key="8">
    <source>
        <dbReference type="ARBA" id="ARBA00023146"/>
    </source>
</evidence>
<dbReference type="EC" id="6.1.1.6" evidence="10"/>
<dbReference type="Proteomes" id="UP000242367">
    <property type="component" value="Unassembled WGS sequence"/>
</dbReference>
<dbReference type="InterPro" id="IPR008925">
    <property type="entry name" value="aa_tRNA-synth_I_cd-bd_sf"/>
</dbReference>
<evidence type="ECO:0000313" key="13">
    <source>
        <dbReference type="Proteomes" id="UP000242367"/>
    </source>
</evidence>
<dbReference type="PANTHER" id="PTHR37940:SF1">
    <property type="entry name" value="LYSINE--TRNA LIGASE"/>
    <property type="match status" value="1"/>
</dbReference>
<dbReference type="SUPFAM" id="SSF48163">
    <property type="entry name" value="An anticodon-binding domain of class I aminoacyl-tRNA synthetases"/>
    <property type="match status" value="1"/>
</dbReference>
<evidence type="ECO:0000256" key="10">
    <source>
        <dbReference type="HAMAP-Rule" id="MF_00177"/>
    </source>
</evidence>
<keyword evidence="4 10" id="KW-0436">Ligase</keyword>
<proteinExistence type="inferred from homology"/>
<comment type="caution">
    <text evidence="10">Lacks conserved residue(s) required for the propagation of feature annotation.</text>
</comment>
<comment type="subcellular location">
    <subcellularLocation>
        <location evidence="1 10">Cytoplasm</location>
    </subcellularLocation>
</comment>
<evidence type="ECO:0000313" key="12">
    <source>
        <dbReference type="EMBL" id="POM26472.1"/>
    </source>
</evidence>
<dbReference type="PANTHER" id="PTHR37940">
    <property type="entry name" value="LYSINE--TRNA LIGASE"/>
    <property type="match status" value="1"/>
</dbReference>
<keyword evidence="13" id="KW-1185">Reference proteome</keyword>
<gene>
    <name evidence="10 12" type="primary">lysS</name>
    <name evidence="12" type="ORF">BTM25_08730</name>
</gene>
<keyword evidence="7 10" id="KW-0648">Protein biosynthesis</keyword>
<dbReference type="GO" id="GO:0005524">
    <property type="term" value="F:ATP binding"/>
    <property type="evidence" value="ECO:0007669"/>
    <property type="project" value="UniProtKB-UniRule"/>
</dbReference>
<dbReference type="Pfam" id="PF01921">
    <property type="entry name" value="tRNA-synt_1f"/>
    <property type="match status" value="1"/>
</dbReference>
<evidence type="ECO:0000256" key="9">
    <source>
        <dbReference type="ARBA" id="ARBA00048573"/>
    </source>
</evidence>
<keyword evidence="8 10" id="KW-0030">Aminoacyl-tRNA synthetase</keyword>
<dbReference type="GO" id="GO:0005737">
    <property type="term" value="C:cytoplasm"/>
    <property type="evidence" value="ECO:0007669"/>
    <property type="project" value="UniProtKB-SubCell"/>
</dbReference>
<dbReference type="GO" id="GO:0000049">
    <property type="term" value="F:tRNA binding"/>
    <property type="evidence" value="ECO:0007669"/>
    <property type="project" value="InterPro"/>
</dbReference>
<dbReference type="GO" id="GO:0004824">
    <property type="term" value="F:lysine-tRNA ligase activity"/>
    <property type="evidence" value="ECO:0007669"/>
    <property type="project" value="UniProtKB-UniRule"/>
</dbReference>